<comment type="caution">
    <text evidence="1">The sequence shown here is derived from an EMBL/GenBank/DDBJ whole genome shotgun (WGS) entry which is preliminary data.</text>
</comment>
<name>A0ACC1B4A4_9ROSI</name>
<evidence type="ECO:0000313" key="1">
    <source>
        <dbReference type="EMBL" id="KAJ0093780.1"/>
    </source>
</evidence>
<dbReference type="EMBL" id="CM047903">
    <property type="protein sequence ID" value="KAJ0093780.1"/>
    <property type="molecule type" value="Genomic_DNA"/>
</dbReference>
<accession>A0ACC1B4A4</accession>
<sequence length="53" mass="6190">MVKLLVRGEIGGVGFDVFENEPHVPKELFQWIMLCYLPIAHLLLQNALMHWRS</sequence>
<organism evidence="1 2">
    <name type="scientific">Pistacia atlantica</name>
    <dbReference type="NCBI Taxonomy" id="434234"/>
    <lineage>
        <taxon>Eukaryota</taxon>
        <taxon>Viridiplantae</taxon>
        <taxon>Streptophyta</taxon>
        <taxon>Embryophyta</taxon>
        <taxon>Tracheophyta</taxon>
        <taxon>Spermatophyta</taxon>
        <taxon>Magnoliopsida</taxon>
        <taxon>eudicotyledons</taxon>
        <taxon>Gunneridae</taxon>
        <taxon>Pentapetalae</taxon>
        <taxon>rosids</taxon>
        <taxon>malvids</taxon>
        <taxon>Sapindales</taxon>
        <taxon>Anacardiaceae</taxon>
        <taxon>Pistacia</taxon>
    </lineage>
</organism>
<proteinExistence type="predicted"/>
<evidence type="ECO:0000313" key="2">
    <source>
        <dbReference type="Proteomes" id="UP001164250"/>
    </source>
</evidence>
<reference evidence="2" key="1">
    <citation type="journal article" date="2023" name="G3 (Bethesda)">
        <title>Genome assembly and association tests identify interacting loci associated with vigor, precocity, and sex in interspecific pistachio rootstocks.</title>
        <authorList>
            <person name="Palmer W."/>
            <person name="Jacygrad E."/>
            <person name="Sagayaradj S."/>
            <person name="Cavanaugh K."/>
            <person name="Han R."/>
            <person name="Bertier L."/>
            <person name="Beede B."/>
            <person name="Kafkas S."/>
            <person name="Golino D."/>
            <person name="Preece J."/>
            <person name="Michelmore R."/>
        </authorList>
    </citation>
    <scope>NUCLEOTIDE SEQUENCE [LARGE SCALE GENOMIC DNA]</scope>
</reference>
<keyword evidence="2" id="KW-1185">Reference proteome</keyword>
<gene>
    <name evidence="1" type="ORF">Patl1_27012</name>
</gene>
<dbReference type="Proteomes" id="UP001164250">
    <property type="component" value="Chromosome 7"/>
</dbReference>
<protein>
    <submittedName>
        <fullName evidence="1">Uncharacterized protein</fullName>
    </submittedName>
</protein>